<proteinExistence type="predicted"/>
<protein>
    <submittedName>
        <fullName evidence="2">Uncharacterized protein</fullName>
    </submittedName>
</protein>
<name>A0AA91ZTI2_9BACI</name>
<organism evidence="2 3">
    <name type="scientific">Bacillus pseudomycoides</name>
    <dbReference type="NCBI Taxonomy" id="64104"/>
    <lineage>
        <taxon>Bacteria</taxon>
        <taxon>Bacillati</taxon>
        <taxon>Bacillota</taxon>
        <taxon>Bacilli</taxon>
        <taxon>Bacillales</taxon>
        <taxon>Bacillaceae</taxon>
        <taxon>Bacillus</taxon>
        <taxon>Bacillus cereus group</taxon>
    </lineage>
</organism>
<evidence type="ECO:0000313" key="3">
    <source>
        <dbReference type="Proteomes" id="UP000221020"/>
    </source>
</evidence>
<dbReference type="AlphaFoldDB" id="A0AA91ZTI2"/>
<feature type="transmembrane region" description="Helical" evidence="1">
    <location>
        <begin position="20"/>
        <end position="39"/>
    </location>
</feature>
<keyword evidence="1" id="KW-0472">Membrane</keyword>
<reference evidence="2 3" key="1">
    <citation type="submission" date="2017-09" db="EMBL/GenBank/DDBJ databases">
        <title>Large-scale bioinformatics analysis of Bacillus genomes uncovers conserved roles of natural products in bacterial physiology.</title>
        <authorList>
            <consortium name="Agbiome Team Llc"/>
            <person name="Bleich R.M."/>
            <person name="Grubbs K.J."/>
            <person name="Santa Maria K.C."/>
            <person name="Allen S.E."/>
            <person name="Farag S."/>
            <person name="Shank E.A."/>
            <person name="Bowers A."/>
        </authorList>
    </citation>
    <scope>NUCLEOTIDE SEQUENCE [LARGE SCALE GENOMIC DNA]</scope>
    <source>
        <strain evidence="2 3">AFS092012</strain>
    </source>
</reference>
<evidence type="ECO:0000256" key="1">
    <source>
        <dbReference type="SAM" id="Phobius"/>
    </source>
</evidence>
<keyword evidence="1" id="KW-0812">Transmembrane</keyword>
<feature type="transmembrane region" description="Helical" evidence="1">
    <location>
        <begin position="130"/>
        <end position="156"/>
    </location>
</feature>
<evidence type="ECO:0000313" key="2">
    <source>
        <dbReference type="EMBL" id="PED82629.1"/>
    </source>
</evidence>
<dbReference type="EMBL" id="NVOR01000031">
    <property type="protein sequence ID" value="PED82629.1"/>
    <property type="molecule type" value="Genomic_DNA"/>
</dbReference>
<feature type="transmembrane region" description="Helical" evidence="1">
    <location>
        <begin position="98"/>
        <end position="118"/>
    </location>
</feature>
<gene>
    <name evidence="2" type="ORF">CON65_11000</name>
</gene>
<sequence>MAGGENMKKQKKKRTKFRWLIWISVISISLAIFLGTLGLHMERWHHEKREAFAVEHSGQASYSKDERHHIKQENFENGKPVQHYEKHHEKHHEEKFDGIFLILFTIELSSILLGWFILKKAKGQMIRKWIGILLIIIGVLPLLPLFAVVVFPIWLYKKRKQNSLQSTTDYTMDSYLVLSNNKADILDQWEKQIRKEEK</sequence>
<comment type="caution">
    <text evidence="2">The sequence shown here is derived from an EMBL/GenBank/DDBJ whole genome shotgun (WGS) entry which is preliminary data.</text>
</comment>
<accession>A0AA91ZTI2</accession>
<dbReference type="Proteomes" id="UP000221020">
    <property type="component" value="Unassembled WGS sequence"/>
</dbReference>
<keyword evidence="1" id="KW-1133">Transmembrane helix</keyword>